<feature type="domain" description="SMP-30/Gluconolactonase/LRE-like region" evidence="2">
    <location>
        <begin position="15"/>
        <end position="254"/>
    </location>
</feature>
<dbReference type="RefSeq" id="WP_188666977.1">
    <property type="nucleotide sequence ID" value="NZ_BMJI01000003.1"/>
</dbReference>
<dbReference type="PRINTS" id="PR01790">
    <property type="entry name" value="SMP30FAMILY"/>
</dbReference>
<evidence type="ECO:0000313" key="4">
    <source>
        <dbReference type="Proteomes" id="UP000597761"/>
    </source>
</evidence>
<organism evidence="3 4">
    <name type="scientific">Tersicoccus solisilvae</name>
    <dbReference type="NCBI Taxonomy" id="1882339"/>
    <lineage>
        <taxon>Bacteria</taxon>
        <taxon>Bacillati</taxon>
        <taxon>Actinomycetota</taxon>
        <taxon>Actinomycetes</taxon>
        <taxon>Micrococcales</taxon>
        <taxon>Micrococcaceae</taxon>
        <taxon>Tersicoccus</taxon>
    </lineage>
</organism>
<comment type="similarity">
    <text evidence="1">Belongs to the SMP-30/CGR1 family.</text>
</comment>
<protein>
    <submittedName>
        <fullName evidence="3">Gluconolactonase</fullName>
    </submittedName>
</protein>
<dbReference type="InterPro" id="IPR011042">
    <property type="entry name" value="6-blade_b-propeller_TolB-like"/>
</dbReference>
<gene>
    <name evidence="3" type="ORF">GCM10011512_09830</name>
</gene>
<dbReference type="InterPro" id="IPR005511">
    <property type="entry name" value="SMP-30"/>
</dbReference>
<dbReference type="Gene3D" id="2.120.10.30">
    <property type="entry name" value="TolB, C-terminal domain"/>
    <property type="match status" value="1"/>
</dbReference>
<dbReference type="SUPFAM" id="SSF63829">
    <property type="entry name" value="Calcium-dependent phosphotriesterase"/>
    <property type="match status" value="1"/>
</dbReference>
<comment type="caution">
    <text evidence="3">The sequence shown here is derived from an EMBL/GenBank/DDBJ whole genome shotgun (WGS) entry which is preliminary data.</text>
</comment>
<accession>A0ABQ1NTL8</accession>
<sequence length="286" mass="30538">MSELRNITGPIAYHAEGPIWSPTWGGLRWVDMFAGDLLTFTDDGITRRHVGRLAAFVRPRASGGFVVGLWHQLAVTDADDGELRLLPPMWADEDTRFNECGVSPNGTLYAGSMHLEQAEGAGRLYRIGADGTIETTDPAVTVSNGLGFTPNGELAYYADTPTGRIDVFDNVEDRLVNRRPFVEVDGGDGPGSGRPDGLCVDAEGAVWVAVNGSGQVHRYDAEGTLTQRIEVPVSQPTACTLGGDDLRTLYITTSREGLPDDAEPDAGSVYATRVGIPGLPVEAVAH</sequence>
<evidence type="ECO:0000313" key="3">
    <source>
        <dbReference type="EMBL" id="GGC84998.1"/>
    </source>
</evidence>
<keyword evidence="4" id="KW-1185">Reference proteome</keyword>
<dbReference type="Proteomes" id="UP000597761">
    <property type="component" value="Unassembled WGS sequence"/>
</dbReference>
<dbReference type="PANTHER" id="PTHR10907">
    <property type="entry name" value="REGUCALCIN"/>
    <property type="match status" value="1"/>
</dbReference>
<proteinExistence type="inferred from homology"/>
<evidence type="ECO:0000259" key="2">
    <source>
        <dbReference type="Pfam" id="PF08450"/>
    </source>
</evidence>
<name>A0ABQ1NTL8_9MICC</name>
<dbReference type="InterPro" id="IPR013658">
    <property type="entry name" value="SGL"/>
</dbReference>
<dbReference type="PANTHER" id="PTHR10907:SF47">
    <property type="entry name" value="REGUCALCIN"/>
    <property type="match status" value="1"/>
</dbReference>
<dbReference type="EMBL" id="BMJI01000003">
    <property type="protein sequence ID" value="GGC84998.1"/>
    <property type="molecule type" value="Genomic_DNA"/>
</dbReference>
<evidence type="ECO:0000256" key="1">
    <source>
        <dbReference type="ARBA" id="ARBA00008853"/>
    </source>
</evidence>
<dbReference type="Pfam" id="PF08450">
    <property type="entry name" value="SGL"/>
    <property type="match status" value="1"/>
</dbReference>
<reference evidence="4" key="1">
    <citation type="journal article" date="2019" name="Int. J. Syst. Evol. Microbiol.">
        <title>The Global Catalogue of Microorganisms (GCM) 10K type strain sequencing project: providing services to taxonomists for standard genome sequencing and annotation.</title>
        <authorList>
            <consortium name="The Broad Institute Genomics Platform"/>
            <consortium name="The Broad Institute Genome Sequencing Center for Infectious Disease"/>
            <person name="Wu L."/>
            <person name="Ma J."/>
        </authorList>
    </citation>
    <scope>NUCLEOTIDE SEQUENCE [LARGE SCALE GENOMIC DNA]</scope>
    <source>
        <strain evidence="4">CGMCC 1.15480</strain>
    </source>
</reference>